<organism evidence="2 3">
    <name type="scientific">Maritimibacter fusiformis</name>
    <dbReference type="NCBI Taxonomy" id="2603819"/>
    <lineage>
        <taxon>Bacteria</taxon>
        <taxon>Pseudomonadati</taxon>
        <taxon>Pseudomonadota</taxon>
        <taxon>Alphaproteobacteria</taxon>
        <taxon>Rhodobacterales</taxon>
        <taxon>Roseobacteraceae</taxon>
        <taxon>Maritimibacter</taxon>
    </lineage>
</organism>
<evidence type="ECO:0000313" key="3">
    <source>
        <dbReference type="Proteomes" id="UP000322080"/>
    </source>
</evidence>
<keyword evidence="1" id="KW-0472">Membrane</keyword>
<dbReference type="AlphaFoldDB" id="A0A5D0RHQ5"/>
<reference evidence="2 3" key="1">
    <citation type="submission" date="2019-08" db="EMBL/GenBank/DDBJ databases">
        <title>Identification of a novel species of the genus Boseongicola.</title>
        <authorList>
            <person name="Zhang X.-Q."/>
        </authorList>
    </citation>
    <scope>NUCLEOTIDE SEQUENCE [LARGE SCALE GENOMIC DNA]</scope>
    <source>
        <strain evidence="2 3">HY14</strain>
    </source>
</reference>
<feature type="transmembrane region" description="Helical" evidence="1">
    <location>
        <begin position="66"/>
        <end position="86"/>
    </location>
</feature>
<keyword evidence="1" id="KW-1133">Transmembrane helix</keyword>
<comment type="caution">
    <text evidence="2">The sequence shown here is derived from an EMBL/GenBank/DDBJ whole genome shotgun (WGS) entry which is preliminary data.</text>
</comment>
<gene>
    <name evidence="2" type="ORF">FVF75_12505</name>
</gene>
<keyword evidence="1" id="KW-0812">Transmembrane</keyword>
<dbReference type="Proteomes" id="UP000322080">
    <property type="component" value="Unassembled WGS sequence"/>
</dbReference>
<sequence>MHKTYFILLAVVTVLVLVFALPSAALLASLFTLGLGVVILLPLPYIGLGMWAVLPAVLLWRTPFRLTALAAGVGAVVVALAAPGPFADQALARDLAARGDIPATRLDLPEQPGIEIRRRVSRDPDLYSRGEGRAGPLIGESPCTEACERLLMGGGVGWVRIVLTDDAYGNDRAETHALFVPGGDAACRAANPDLAGGPCVLYAPDHDRPADLTLILDEDRTHWRADHFTPYQPMGFRSAAAHLGAGADSPAVWQATQLFNERPNGRFGYDFGSLANGDAGGGFMLGRARTATPPIDLAGALQTMGLPLAAARVPRAKAPGTEDNIFVEPPPDAFDAARIASLIATGPEGGPMFSNAFRQEVNGWHMGLRWTPDPTEAERAIFCATLESPAIRDLFWQDGLIAKHGIECP</sequence>
<feature type="transmembrane region" description="Helical" evidence="1">
    <location>
        <begin position="30"/>
        <end position="54"/>
    </location>
</feature>
<accession>A0A5D0RHQ5</accession>
<proteinExistence type="predicted"/>
<dbReference type="EMBL" id="VSIY01000013">
    <property type="protein sequence ID" value="TYB80461.1"/>
    <property type="molecule type" value="Genomic_DNA"/>
</dbReference>
<evidence type="ECO:0000256" key="1">
    <source>
        <dbReference type="SAM" id="Phobius"/>
    </source>
</evidence>
<evidence type="ECO:0000313" key="2">
    <source>
        <dbReference type="EMBL" id="TYB80461.1"/>
    </source>
</evidence>
<keyword evidence="3" id="KW-1185">Reference proteome</keyword>
<protein>
    <submittedName>
        <fullName evidence="2">Uncharacterized protein</fullName>
    </submittedName>
</protein>
<dbReference type="RefSeq" id="WP_148378418.1">
    <property type="nucleotide sequence ID" value="NZ_VSIY01000013.1"/>
</dbReference>
<name>A0A5D0RHQ5_9RHOB</name>